<dbReference type="EMBL" id="DTAU01000048">
    <property type="protein sequence ID" value="HFQ78602.1"/>
    <property type="molecule type" value="Genomic_DNA"/>
</dbReference>
<name>A0A7J3MWL1_9CREN</name>
<evidence type="ECO:0000313" key="2">
    <source>
        <dbReference type="EMBL" id="HGT97908.1"/>
    </source>
</evidence>
<accession>A0A7J3MWL1</accession>
<dbReference type="AlphaFoldDB" id="A0A7J3MWL1"/>
<sequence length="111" mass="12814">MQLKKETRILLINEVEGRIVATVLRGRARIENIIPIESCDKLVEFLESRKGIAAEINYVLDNNVCRSMSQKSISLSEIKDRELVEAVKEVEEIIKKAKMRMIQIKSRMTKI</sequence>
<comment type="caution">
    <text evidence="2">The sequence shown here is derived from an EMBL/GenBank/DDBJ whole genome shotgun (WGS) entry which is preliminary data.</text>
</comment>
<gene>
    <name evidence="1" type="ORF">ENT99_02730</name>
    <name evidence="2" type="ORF">ENU64_00570</name>
</gene>
<reference evidence="2" key="1">
    <citation type="journal article" date="2020" name="mSystems">
        <title>Genome- and Community-Level Interaction Insights into Carbon Utilization and Element Cycling Functions of Hydrothermarchaeota in Hydrothermal Sediment.</title>
        <authorList>
            <person name="Zhou Z."/>
            <person name="Liu Y."/>
            <person name="Xu W."/>
            <person name="Pan J."/>
            <person name="Luo Z.H."/>
            <person name="Li M."/>
        </authorList>
    </citation>
    <scope>NUCLEOTIDE SEQUENCE [LARGE SCALE GENOMIC DNA]</scope>
    <source>
        <strain evidence="1">SpSt-629</strain>
        <strain evidence="2">SpSt-688</strain>
    </source>
</reference>
<organism evidence="2">
    <name type="scientific">Ignisphaera aggregans</name>
    <dbReference type="NCBI Taxonomy" id="334771"/>
    <lineage>
        <taxon>Archaea</taxon>
        <taxon>Thermoproteota</taxon>
        <taxon>Thermoprotei</taxon>
        <taxon>Desulfurococcales</taxon>
        <taxon>Desulfurococcaceae</taxon>
        <taxon>Ignisphaera</taxon>
    </lineage>
</organism>
<proteinExistence type="predicted"/>
<dbReference type="EMBL" id="DTDH01000012">
    <property type="protein sequence ID" value="HGT97908.1"/>
    <property type="molecule type" value="Genomic_DNA"/>
</dbReference>
<evidence type="ECO:0000313" key="1">
    <source>
        <dbReference type="EMBL" id="HFQ78602.1"/>
    </source>
</evidence>
<protein>
    <submittedName>
        <fullName evidence="2">Uncharacterized protein</fullName>
    </submittedName>
</protein>